<feature type="region of interest" description="Disordered" evidence="1">
    <location>
        <begin position="629"/>
        <end position="669"/>
    </location>
</feature>
<sequence length="669" mass="70884">MNTEAGAEVDVAIVGGGPRAVSVVERLGARAMAGAPPLRVAIIDAVEVGAGATWRTDQSPLLLNNTYSGHTTIYPDESTALSGPLRTGHDLVAWATASDAPSGRPAWAAEEIAEILPWSYPSRRLQGVYYREQLDRCAASGRLTVSEYRGTAVDLVAEQDRRVVRLADGRSIAARTVVLAQGMVQSVRSRTTQGFVDAAEAHGLVYIEPGMPAERDWDAVPAGETVLVTGLGANFFDVVALLTEGRGGRFEPAGGPGPVPRLRYVASGREPHLVAGSRRGLPYRSKAAYPDGFPPPYRLRLATPEWFAQVATTPLQDFRTAIWPQLAREFAWAHLSTLLAHHQDALAEGLDEDALLRALAQAPLSGINAVVADAVTDTRRHLDVHRLDRPAPSTVFTPAAWQEWVARYLAEEQETINSPLTHPRNTVNRAMAVLRGSVQRLLTIGAIDGRSVVADVNGWFDALGLALASGPPPGRSAQVHALIEAGVLELLGEGTTVTVEDGLFVGRASGVAREPVRARAFIETRMSKGKIATTDDPLLRGLLGTGRARLHRLPTRDGAFAQDSSLDVTADGFHLLDAEGRADAQVIVLGIPAEGVQPNSAIGATPGVPSPLIAGADIAAAQVYAQAAPTAAAPSANRSTEPRRRAQDVSARIAACSRTASRQDHGPAD</sequence>
<evidence type="ECO:0000313" key="3">
    <source>
        <dbReference type="EMBL" id="QKG21564.1"/>
    </source>
</evidence>
<dbReference type="PANTHER" id="PTHR40254">
    <property type="entry name" value="BLR0577 PROTEIN"/>
    <property type="match status" value="1"/>
</dbReference>
<evidence type="ECO:0000259" key="2">
    <source>
        <dbReference type="Pfam" id="PF13454"/>
    </source>
</evidence>
<protein>
    <submittedName>
        <fullName evidence="3">Fad-nad-binding family protein</fullName>
    </submittedName>
</protein>
<dbReference type="EMBL" id="CP053892">
    <property type="protein sequence ID" value="QKG21564.1"/>
    <property type="molecule type" value="Genomic_DNA"/>
</dbReference>
<reference evidence="3 4" key="1">
    <citation type="submission" date="2020-05" db="EMBL/GenBank/DDBJ databases">
        <title>Actinomadura verrucosospora NRRL-B18236 (PFL_A860) Genome sequencing and assembly.</title>
        <authorList>
            <person name="Samborskyy M."/>
        </authorList>
    </citation>
    <scope>NUCLEOTIDE SEQUENCE [LARGE SCALE GENOMIC DNA]</scope>
    <source>
        <strain evidence="3 4">NRRL:B18236</strain>
    </source>
</reference>
<organism evidence="3 4">
    <name type="scientific">Actinomadura verrucosospora</name>
    <dbReference type="NCBI Taxonomy" id="46165"/>
    <lineage>
        <taxon>Bacteria</taxon>
        <taxon>Bacillati</taxon>
        <taxon>Actinomycetota</taxon>
        <taxon>Actinomycetes</taxon>
        <taxon>Streptosporangiales</taxon>
        <taxon>Thermomonosporaceae</taxon>
        <taxon>Actinomadura</taxon>
    </lineage>
</organism>
<dbReference type="InterPro" id="IPR036188">
    <property type="entry name" value="FAD/NAD-bd_sf"/>
</dbReference>
<keyword evidence="4" id="KW-1185">Reference proteome</keyword>
<dbReference type="Proteomes" id="UP000501240">
    <property type="component" value="Chromosome"/>
</dbReference>
<accession>A0A7D3ZYS7</accession>
<evidence type="ECO:0000313" key="4">
    <source>
        <dbReference type="Proteomes" id="UP000501240"/>
    </source>
</evidence>
<gene>
    <name evidence="3" type="ORF">ACTIVE_3202</name>
</gene>
<feature type="domain" description="FAD-dependent urate hydroxylase HpyO/Asp monooxygenase CreE-like FAD/NAD(P)-binding" evidence="2">
    <location>
        <begin position="12"/>
        <end position="183"/>
    </location>
</feature>
<name>A0A7D3ZYS7_ACTVE</name>
<dbReference type="InterPro" id="IPR038732">
    <property type="entry name" value="HpyO/CreE_NAD-binding"/>
</dbReference>
<proteinExistence type="predicted"/>
<dbReference type="RefSeq" id="WP_246342894.1">
    <property type="nucleotide sequence ID" value="NZ_CP053892.1"/>
</dbReference>
<dbReference type="Pfam" id="PF13454">
    <property type="entry name" value="NAD_binding_9"/>
    <property type="match status" value="1"/>
</dbReference>
<dbReference type="InterPro" id="IPR052189">
    <property type="entry name" value="L-asp_N-monooxygenase_NS-form"/>
</dbReference>
<dbReference type="AlphaFoldDB" id="A0A7D3ZYS7"/>
<dbReference type="SUPFAM" id="SSF51905">
    <property type="entry name" value="FAD/NAD(P)-binding domain"/>
    <property type="match status" value="1"/>
</dbReference>
<evidence type="ECO:0000256" key="1">
    <source>
        <dbReference type="SAM" id="MobiDB-lite"/>
    </source>
</evidence>
<dbReference type="PANTHER" id="PTHR40254:SF1">
    <property type="entry name" value="BLR0577 PROTEIN"/>
    <property type="match status" value="1"/>
</dbReference>